<feature type="region of interest" description="Disordered" evidence="1">
    <location>
        <begin position="75"/>
        <end position="617"/>
    </location>
</feature>
<protein>
    <submittedName>
        <fullName evidence="2">Ribonucleoside-diphosphate reductase</fullName>
    </submittedName>
</protein>
<keyword evidence="3" id="KW-1185">Reference proteome</keyword>
<gene>
    <name evidence="2" type="ORF">O9K51_05510</name>
</gene>
<name>A0AB34FS76_9HYPO</name>
<feature type="compositionally biased region" description="Polar residues" evidence="1">
    <location>
        <begin position="317"/>
        <end position="337"/>
    </location>
</feature>
<feature type="compositionally biased region" description="Basic and acidic residues" evidence="1">
    <location>
        <begin position="75"/>
        <end position="85"/>
    </location>
</feature>
<feature type="region of interest" description="Disordered" evidence="1">
    <location>
        <begin position="640"/>
        <end position="664"/>
    </location>
</feature>
<dbReference type="AlphaFoldDB" id="A0AB34FS76"/>
<comment type="caution">
    <text evidence="2">The sequence shown here is derived from an EMBL/GenBank/DDBJ whole genome shotgun (WGS) entry which is preliminary data.</text>
</comment>
<feature type="region of interest" description="Disordered" evidence="1">
    <location>
        <begin position="27"/>
        <end position="46"/>
    </location>
</feature>
<feature type="compositionally biased region" description="Basic and acidic residues" evidence="1">
    <location>
        <begin position="160"/>
        <end position="188"/>
    </location>
</feature>
<evidence type="ECO:0000313" key="2">
    <source>
        <dbReference type="EMBL" id="KAJ6441959.1"/>
    </source>
</evidence>
<sequence length="837" mass="93017">MDAAAKTVESLSEHILPEKPHHLSYNPHWRYRPRPEDSAPGARPRFEEWHNPRLQYMTLVSQADRGTLLTRPYYDMREEPPKPVPREVSALAAGGDNKKKKLSLSDYKNKKTGTPSSASPPEPAIAKKLESERAALPTSDRSVTSNPHVATDQKPAKQTPDSRRPDGHKALDSRPSLDGKPRPPRDGPDTTYADRVGTQTQRLANAPSSLPPKPPSLPPKPPSPAARKRTADIDDELRPQKRSRPDDRRPVDDRPLPPSKDDLQRRKDRLQPSARENPLPKEDRLSSSSSLPNGRAILKGAANAPRNPSPGARPRGDSTNGVRPSLGGSNRGTPTKSDASKSFVPPLLSPLHLSFDDQKGARGGDEGSIARKKKRDESRDRAPAVKMKKPEPAPAPPAKKNRPPLVVPPLLSPTLPPMVEAELRRKKNASPEPADEKYRDGRDALGIKRKPAPDKGDEDSTKPAPRRRLLVKLEIPKHLRQSVKRLLAPPTARKEAAKRDQNREREKERERERERDRDRAGSDDASQPLPARKRPMGSTDSLGDSLATKRPRVSDAASLSRVAATPATPSRKPTAMSRVSSGNSIANTPGEGANATPMTHVDRRPNGNVVQGARPDRHQEIQILNEKEDRLKRMGKTLKHDADLILRSHRSPSSTSAGGGPSESKIKRGYALALEGITAFVMSFQAMNLARRLSNRKSDPSAWLSMLPLLDFLQAEMRRDDLSKCKPPLAVLLMFHAVCLDEVLRCYANLDNTPSLVKYEDLLSLERRRSRYWPMIRDINSDIDNADMRVVVSAWYTLDEVTAAALDVLRLWCEEENIDWSAETTLTQYWPIQRPES</sequence>
<feature type="compositionally biased region" description="Polar residues" evidence="1">
    <location>
        <begin position="139"/>
        <end position="148"/>
    </location>
</feature>
<feature type="compositionally biased region" description="Polar residues" evidence="1">
    <location>
        <begin position="577"/>
        <end position="587"/>
    </location>
</feature>
<dbReference type="EMBL" id="JAQHRD010000004">
    <property type="protein sequence ID" value="KAJ6441959.1"/>
    <property type="molecule type" value="Genomic_DNA"/>
</dbReference>
<feature type="compositionally biased region" description="Basic and acidic residues" evidence="1">
    <location>
        <begin position="492"/>
        <end position="522"/>
    </location>
</feature>
<accession>A0AB34FS76</accession>
<evidence type="ECO:0000313" key="3">
    <source>
        <dbReference type="Proteomes" id="UP001163105"/>
    </source>
</evidence>
<evidence type="ECO:0000256" key="1">
    <source>
        <dbReference type="SAM" id="MobiDB-lite"/>
    </source>
</evidence>
<feature type="compositionally biased region" description="Basic and acidic residues" evidence="1">
    <location>
        <begin position="229"/>
        <end position="265"/>
    </location>
</feature>
<reference evidence="2" key="1">
    <citation type="submission" date="2023-01" db="EMBL/GenBank/DDBJ databases">
        <title>The growth and conidiation of Purpureocillium lavendulum are regulated by nitrogen source and histone H3K14 acetylation.</title>
        <authorList>
            <person name="Tang P."/>
            <person name="Han J."/>
            <person name="Zhang C."/>
            <person name="Tang P."/>
            <person name="Qi F."/>
            <person name="Zhang K."/>
            <person name="Liang L."/>
        </authorList>
    </citation>
    <scope>NUCLEOTIDE SEQUENCE</scope>
    <source>
        <strain evidence="2">YMF1.00683</strain>
    </source>
</reference>
<feature type="compositionally biased region" description="Basic and acidic residues" evidence="1">
    <location>
        <begin position="434"/>
        <end position="461"/>
    </location>
</feature>
<feature type="compositionally biased region" description="Pro residues" evidence="1">
    <location>
        <begin position="405"/>
        <end position="416"/>
    </location>
</feature>
<organism evidence="2 3">
    <name type="scientific">Purpureocillium lavendulum</name>
    <dbReference type="NCBI Taxonomy" id="1247861"/>
    <lineage>
        <taxon>Eukaryota</taxon>
        <taxon>Fungi</taxon>
        <taxon>Dikarya</taxon>
        <taxon>Ascomycota</taxon>
        <taxon>Pezizomycotina</taxon>
        <taxon>Sordariomycetes</taxon>
        <taxon>Hypocreomycetidae</taxon>
        <taxon>Hypocreales</taxon>
        <taxon>Ophiocordycipitaceae</taxon>
        <taxon>Purpureocillium</taxon>
    </lineage>
</organism>
<proteinExistence type="predicted"/>
<dbReference type="Proteomes" id="UP001163105">
    <property type="component" value="Unassembled WGS sequence"/>
</dbReference>
<feature type="compositionally biased region" description="Pro residues" evidence="1">
    <location>
        <begin position="209"/>
        <end position="224"/>
    </location>
</feature>
<feature type="compositionally biased region" description="Basic and acidic residues" evidence="1">
    <location>
        <begin position="354"/>
        <end position="391"/>
    </location>
</feature>